<comment type="similarity">
    <text evidence="8">In the N-terminal section; belongs to the binding-protein-dependent transport system permease family.</text>
</comment>
<keyword evidence="3" id="KW-1003">Cell membrane</keyword>
<comment type="similarity">
    <text evidence="7">In the C-terminal section; belongs to the OsmX family.</text>
</comment>
<evidence type="ECO:0000256" key="4">
    <source>
        <dbReference type="ARBA" id="ARBA00022692"/>
    </source>
</evidence>
<proteinExistence type="inferred from homology"/>
<dbReference type="InterPro" id="IPR007210">
    <property type="entry name" value="ABC_Gly_betaine_transp_sub-bd"/>
</dbReference>
<comment type="caution">
    <text evidence="11">The sequence shown here is derived from an EMBL/GenBank/DDBJ whole genome shotgun (WGS) entry which is preliminary data.</text>
</comment>
<dbReference type="PANTHER" id="PTHR47737">
    <property type="entry name" value="GLYCINE BETAINE/PROLINE BETAINE TRANSPORT SYSTEM PERMEASE PROTEIN PROW"/>
    <property type="match status" value="1"/>
</dbReference>
<feature type="transmembrane region" description="Helical" evidence="9">
    <location>
        <begin position="252"/>
        <end position="268"/>
    </location>
</feature>
<feature type="transmembrane region" description="Helical" evidence="9">
    <location>
        <begin position="52"/>
        <end position="81"/>
    </location>
</feature>
<dbReference type="PANTHER" id="PTHR47737:SF1">
    <property type="entry name" value="GLYCINE BETAINE_PROLINE BETAINE TRANSPORT SYSTEM PERMEASE PROTEIN PROW"/>
    <property type="match status" value="1"/>
</dbReference>
<dbReference type="SUPFAM" id="SSF161098">
    <property type="entry name" value="MetI-like"/>
    <property type="match status" value="1"/>
</dbReference>
<feature type="transmembrane region" description="Helical" evidence="9">
    <location>
        <begin position="137"/>
        <end position="164"/>
    </location>
</feature>
<evidence type="ECO:0000313" key="12">
    <source>
        <dbReference type="Proteomes" id="UP000650605"/>
    </source>
</evidence>
<dbReference type="Gene3D" id="1.10.3720.10">
    <property type="entry name" value="MetI-like"/>
    <property type="match status" value="1"/>
</dbReference>
<evidence type="ECO:0000256" key="7">
    <source>
        <dbReference type="ARBA" id="ARBA00035642"/>
    </source>
</evidence>
<sequence length="867" mass="93982">MPMIPKLPIAEWIQSIVDWMGIHLAGLFNVISSIIEAVVGFFSGLFMLPHPLVFIVIIGIIAFMIGRVQLTLFTVIGFLLIDNLGYWSETMNTLGLVITSALVSIVIGIPIGIWCAYSKSASRIITPLLDFMQTMPAFVYLLPAVTFFSLGVVPGVIASVIFAIPPTIRMTNLGIMQVSGELIEASDAFGSTSAQKLFKVQLPLALPTLMAGINQTIMLSLSMVVIASMIGAEGIGAVVYRAVTQLQIGKGFEAGLAVVVLAIVLDRFTQNLFKPTQKGKSRVSSKQKVWITSAVTAVILIAGASQYFVGTDHSASGKGNAAANPVGEEVGYKIIGIDAGAGIMKSTAKAIQDYNLSDWKLVEGSGAAMTATLDKAIKAKKPIIITGWTPHWMFNKYDLKYLEDPKKSYGEAEGIHTIARKGLQQDAPIAYEFLKRFKWTPEDMGEMMVAIQAGTSPEQAAKDWAEKHADKVQEWTQGLQPVNGDTFKLSYVAWDSEIASTNLLSYILENKLGYKVTALQVEAGPMWTGVASGDVDASPAAWLPLTHADYWAKYKDKLDDLGANMSGVKTGLVVPAYMDVKSITDLQDNGAEAAPASATTGDFGKEVGYRIVGTDPGAGLMKLTAKAMNDYGLSDWKLLESSGAAMTATLDKAIKAKQPIVVTGWTPHWMFNKYDLKYLKDPKKAYGDKEEIHTIARKGLKQDAPVAYEFLSRFKWTAEDMGEVMIAIQDGTAPQQAAKNWADKHPDKVQEWIKGLQPVNGDPLKLSYAAWDSEIASTNVLKYVLEQKLGYKVTALQVEIGPMWTGVASGSVDATAAAWLPLTHADYWAQYKDKVDDIGTSMTGVMSGLVVPSYVPIDSIEDLQPPQ</sequence>
<dbReference type="Proteomes" id="UP000650605">
    <property type="component" value="Unassembled WGS sequence"/>
</dbReference>
<evidence type="ECO:0000259" key="10">
    <source>
        <dbReference type="PROSITE" id="PS50928"/>
    </source>
</evidence>
<dbReference type="Gene3D" id="3.40.190.100">
    <property type="entry name" value="Glycine betaine-binding periplasmic protein, domain 2"/>
    <property type="match status" value="2"/>
</dbReference>
<feature type="domain" description="ABC transmembrane type-1" evidence="10">
    <location>
        <begin position="90"/>
        <end position="269"/>
    </location>
</feature>
<dbReference type="Pfam" id="PF00528">
    <property type="entry name" value="BPD_transp_1"/>
    <property type="match status" value="1"/>
</dbReference>
<dbReference type="Gene3D" id="3.10.105.10">
    <property type="entry name" value="Dipeptide-binding Protein, Domain 3"/>
    <property type="match status" value="2"/>
</dbReference>
<dbReference type="GO" id="GO:0015871">
    <property type="term" value="P:choline transport"/>
    <property type="evidence" value="ECO:0007669"/>
    <property type="project" value="TreeGrafter"/>
</dbReference>
<dbReference type="GO" id="GO:0031460">
    <property type="term" value="P:glycine betaine transport"/>
    <property type="evidence" value="ECO:0007669"/>
    <property type="project" value="TreeGrafter"/>
</dbReference>
<name>A0A8I1J1U3_PAEPO</name>
<feature type="transmembrane region" description="Helical" evidence="9">
    <location>
        <begin position="217"/>
        <end position="240"/>
    </location>
</feature>
<dbReference type="SUPFAM" id="SSF53850">
    <property type="entry name" value="Periplasmic binding protein-like II"/>
    <property type="match status" value="3"/>
</dbReference>
<evidence type="ECO:0000313" key="11">
    <source>
        <dbReference type="EMBL" id="MBM0631956.1"/>
    </source>
</evidence>
<protein>
    <submittedName>
        <fullName evidence="11">ABC transporter permease subunit</fullName>
    </submittedName>
</protein>
<dbReference type="FunFam" id="1.10.3720.10:FF:000001">
    <property type="entry name" value="Glycine betaine ABC transporter, permease"/>
    <property type="match status" value="1"/>
</dbReference>
<dbReference type="AlphaFoldDB" id="A0A8I1J1U3"/>
<dbReference type="GO" id="GO:0005275">
    <property type="term" value="F:amine transmembrane transporter activity"/>
    <property type="evidence" value="ECO:0007669"/>
    <property type="project" value="TreeGrafter"/>
</dbReference>
<dbReference type="EMBL" id="JAEHFQ010000001">
    <property type="protein sequence ID" value="MBM0631956.1"/>
    <property type="molecule type" value="Genomic_DNA"/>
</dbReference>
<dbReference type="Pfam" id="PF04069">
    <property type="entry name" value="OpuAC"/>
    <property type="match status" value="3"/>
</dbReference>
<evidence type="ECO:0000256" key="5">
    <source>
        <dbReference type="ARBA" id="ARBA00022989"/>
    </source>
</evidence>
<dbReference type="InterPro" id="IPR035906">
    <property type="entry name" value="MetI-like_sf"/>
</dbReference>
<feature type="transmembrane region" description="Helical" evidence="9">
    <location>
        <begin position="21"/>
        <end position="46"/>
    </location>
</feature>
<evidence type="ECO:0000256" key="9">
    <source>
        <dbReference type="RuleBase" id="RU363032"/>
    </source>
</evidence>
<feature type="transmembrane region" description="Helical" evidence="9">
    <location>
        <begin position="93"/>
        <end position="117"/>
    </location>
</feature>
<evidence type="ECO:0000256" key="8">
    <source>
        <dbReference type="ARBA" id="ARBA00035652"/>
    </source>
</evidence>
<evidence type="ECO:0000256" key="2">
    <source>
        <dbReference type="ARBA" id="ARBA00022448"/>
    </source>
</evidence>
<reference evidence="11" key="1">
    <citation type="submission" date="2020-12" db="EMBL/GenBank/DDBJ databases">
        <title>Paenibacillus polymyxa LMG 27872: a double-edged sword.</title>
        <authorList>
            <person name="Langendries S."/>
            <person name="Garcia Mendez S."/>
            <person name="Beirinckx S."/>
            <person name="Viaene T."/>
            <person name="Baeyen S."/>
            <person name="Goeminne G."/>
            <person name="Willems A."/>
            <person name="Debode J."/>
            <person name="Goormachtig S."/>
        </authorList>
    </citation>
    <scope>NUCLEOTIDE SEQUENCE</scope>
    <source>
        <strain evidence="11">LMG 27872</strain>
    </source>
</reference>
<comment type="subcellular location">
    <subcellularLocation>
        <location evidence="9">Cell membrane</location>
        <topology evidence="9">Multi-pass membrane protein</topology>
    </subcellularLocation>
    <subcellularLocation>
        <location evidence="1">Membrane</location>
        <topology evidence="1">Multi-pass membrane protein</topology>
    </subcellularLocation>
</comment>
<accession>A0A8I1J1U3</accession>
<comment type="similarity">
    <text evidence="9">Belongs to the binding-protein-dependent transport system permease family.</text>
</comment>
<organism evidence="11 12">
    <name type="scientific">Paenibacillus polymyxa</name>
    <name type="common">Bacillus polymyxa</name>
    <dbReference type="NCBI Taxonomy" id="1406"/>
    <lineage>
        <taxon>Bacteria</taxon>
        <taxon>Bacillati</taxon>
        <taxon>Bacillota</taxon>
        <taxon>Bacilli</taxon>
        <taxon>Bacillales</taxon>
        <taxon>Paenibacillaceae</taxon>
        <taxon>Paenibacillus</taxon>
    </lineage>
</organism>
<evidence type="ECO:0000256" key="3">
    <source>
        <dbReference type="ARBA" id="ARBA00022475"/>
    </source>
</evidence>
<dbReference type="GO" id="GO:0015226">
    <property type="term" value="F:carnitine transmembrane transporter activity"/>
    <property type="evidence" value="ECO:0007669"/>
    <property type="project" value="TreeGrafter"/>
</dbReference>
<dbReference type="GO" id="GO:0043190">
    <property type="term" value="C:ATP-binding cassette (ABC) transporter complex"/>
    <property type="evidence" value="ECO:0007669"/>
    <property type="project" value="InterPro"/>
</dbReference>
<keyword evidence="4 9" id="KW-0812">Transmembrane</keyword>
<evidence type="ECO:0000256" key="1">
    <source>
        <dbReference type="ARBA" id="ARBA00004141"/>
    </source>
</evidence>
<feature type="transmembrane region" description="Helical" evidence="9">
    <location>
        <begin position="289"/>
        <end position="309"/>
    </location>
</feature>
<dbReference type="InterPro" id="IPR000515">
    <property type="entry name" value="MetI-like"/>
</dbReference>
<gene>
    <name evidence="11" type="ORF">JDW19_02285</name>
</gene>
<keyword evidence="5 9" id="KW-1133">Transmembrane helix</keyword>
<keyword evidence="2 9" id="KW-0813">Transport</keyword>
<keyword evidence="6 9" id="KW-0472">Membrane</keyword>
<dbReference type="PROSITE" id="PS50928">
    <property type="entry name" value="ABC_TM1"/>
    <property type="match status" value="1"/>
</dbReference>
<dbReference type="CDD" id="cd13639">
    <property type="entry name" value="PBP2_OpuAC_like"/>
    <property type="match status" value="2"/>
</dbReference>
<dbReference type="CDD" id="cd06261">
    <property type="entry name" value="TM_PBP2"/>
    <property type="match status" value="1"/>
</dbReference>
<evidence type="ECO:0000256" key="6">
    <source>
        <dbReference type="ARBA" id="ARBA00023136"/>
    </source>
</evidence>